<dbReference type="InterPro" id="IPR013538">
    <property type="entry name" value="ASHA1/2-like_C"/>
</dbReference>
<protein>
    <submittedName>
        <fullName evidence="3">SRPBCC family protein</fullName>
    </submittedName>
</protein>
<name>A0ABU5C690_9BACI</name>
<dbReference type="Gene3D" id="3.30.530.20">
    <property type="match status" value="1"/>
</dbReference>
<evidence type="ECO:0000313" key="4">
    <source>
        <dbReference type="Proteomes" id="UP001281447"/>
    </source>
</evidence>
<dbReference type="RefSeq" id="WP_390354450.1">
    <property type="nucleotide sequence ID" value="NZ_JBHUIZ010000005.1"/>
</dbReference>
<feature type="domain" description="Activator of Hsp90 ATPase homologue 1/2-like C-terminal" evidence="2">
    <location>
        <begin position="23"/>
        <end position="131"/>
    </location>
</feature>
<comment type="similarity">
    <text evidence="1">Belongs to the AHA1 family.</text>
</comment>
<evidence type="ECO:0000313" key="3">
    <source>
        <dbReference type="EMBL" id="MDY0394585.1"/>
    </source>
</evidence>
<comment type="caution">
    <text evidence="3">The sequence shown here is derived from an EMBL/GenBank/DDBJ whole genome shotgun (WGS) entry which is preliminary data.</text>
</comment>
<sequence length="161" mass="18755">MIANIAQKTGVLTATYERSLQHEPESVWAYLTDNSKLKRWFLELEIQDLKRGGEIRFDLGNGNHERMKITEVDHQKVLAFTWDKNVVRFELTADGKCCMLVFIAYLYEITDHTPKDLAGWHVCLDVIETLLDGRTMEDRTAIWQTYYPKYQQALQKAVADL</sequence>
<proteinExistence type="inferred from homology"/>
<keyword evidence="4" id="KW-1185">Reference proteome</keyword>
<gene>
    <name evidence="3" type="ORF">RWE15_09185</name>
</gene>
<dbReference type="Proteomes" id="UP001281447">
    <property type="component" value="Unassembled WGS sequence"/>
</dbReference>
<dbReference type="SUPFAM" id="SSF55961">
    <property type="entry name" value="Bet v1-like"/>
    <property type="match status" value="1"/>
</dbReference>
<dbReference type="Pfam" id="PF08327">
    <property type="entry name" value="AHSA1"/>
    <property type="match status" value="1"/>
</dbReference>
<accession>A0ABU5C690</accession>
<evidence type="ECO:0000259" key="2">
    <source>
        <dbReference type="Pfam" id="PF08327"/>
    </source>
</evidence>
<dbReference type="CDD" id="cd08899">
    <property type="entry name" value="SRPBCC_CalC_Aha1-like_6"/>
    <property type="match status" value="1"/>
</dbReference>
<dbReference type="InterPro" id="IPR023393">
    <property type="entry name" value="START-like_dom_sf"/>
</dbReference>
<organism evidence="3 4">
    <name type="scientific">Tigheibacillus halophilus</name>
    <dbReference type="NCBI Taxonomy" id="361280"/>
    <lineage>
        <taxon>Bacteria</taxon>
        <taxon>Bacillati</taxon>
        <taxon>Bacillota</taxon>
        <taxon>Bacilli</taxon>
        <taxon>Bacillales</taxon>
        <taxon>Bacillaceae</taxon>
        <taxon>Tigheibacillus</taxon>
    </lineage>
</organism>
<dbReference type="EMBL" id="JAWDIP010000003">
    <property type="protein sequence ID" value="MDY0394585.1"/>
    <property type="molecule type" value="Genomic_DNA"/>
</dbReference>
<reference evidence="3 4" key="1">
    <citation type="submission" date="2023-10" db="EMBL/GenBank/DDBJ databases">
        <title>Virgibacillus halophilus 5B73C genome.</title>
        <authorList>
            <person name="Miliotis G."/>
            <person name="Sengupta P."/>
            <person name="Hameed A."/>
            <person name="Chuvochina M."/>
            <person name="Mcdonagh F."/>
            <person name="Simpson A.C."/>
            <person name="Singh N.K."/>
            <person name="Rekha P.D."/>
            <person name="Raman K."/>
            <person name="Hugenholtz P."/>
            <person name="Venkateswaran K."/>
        </authorList>
    </citation>
    <scope>NUCLEOTIDE SEQUENCE [LARGE SCALE GENOMIC DNA]</scope>
    <source>
        <strain evidence="3 4">5B73C</strain>
    </source>
</reference>
<evidence type="ECO:0000256" key="1">
    <source>
        <dbReference type="ARBA" id="ARBA00006817"/>
    </source>
</evidence>